<name>A0A0E9RBV7_ANGAN</name>
<dbReference type="EMBL" id="GBXM01081941">
    <property type="protein sequence ID" value="JAH26636.1"/>
    <property type="molecule type" value="Transcribed_RNA"/>
</dbReference>
<evidence type="ECO:0000313" key="1">
    <source>
        <dbReference type="EMBL" id="JAH26636.1"/>
    </source>
</evidence>
<reference evidence="1" key="1">
    <citation type="submission" date="2014-11" db="EMBL/GenBank/DDBJ databases">
        <authorList>
            <person name="Amaro Gonzalez C."/>
        </authorList>
    </citation>
    <scope>NUCLEOTIDE SEQUENCE</scope>
</reference>
<dbReference type="AlphaFoldDB" id="A0A0E9RBV7"/>
<accession>A0A0E9RBV7</accession>
<sequence length="30" mass="3592">MRTSATETSPIYTLFKPPKWCLRPNNRVRQ</sequence>
<proteinExistence type="predicted"/>
<reference evidence="1" key="2">
    <citation type="journal article" date="2015" name="Fish Shellfish Immunol.">
        <title>Early steps in the European eel (Anguilla anguilla)-Vibrio vulnificus interaction in the gills: Role of the RtxA13 toxin.</title>
        <authorList>
            <person name="Callol A."/>
            <person name="Pajuelo D."/>
            <person name="Ebbesson L."/>
            <person name="Teles M."/>
            <person name="MacKenzie S."/>
            <person name="Amaro C."/>
        </authorList>
    </citation>
    <scope>NUCLEOTIDE SEQUENCE</scope>
</reference>
<organism evidence="1">
    <name type="scientific">Anguilla anguilla</name>
    <name type="common">European freshwater eel</name>
    <name type="synonym">Muraena anguilla</name>
    <dbReference type="NCBI Taxonomy" id="7936"/>
    <lineage>
        <taxon>Eukaryota</taxon>
        <taxon>Metazoa</taxon>
        <taxon>Chordata</taxon>
        <taxon>Craniata</taxon>
        <taxon>Vertebrata</taxon>
        <taxon>Euteleostomi</taxon>
        <taxon>Actinopterygii</taxon>
        <taxon>Neopterygii</taxon>
        <taxon>Teleostei</taxon>
        <taxon>Anguilliformes</taxon>
        <taxon>Anguillidae</taxon>
        <taxon>Anguilla</taxon>
    </lineage>
</organism>
<protein>
    <submittedName>
        <fullName evidence="1">Uncharacterized protein</fullName>
    </submittedName>
</protein>